<evidence type="ECO:0000313" key="2">
    <source>
        <dbReference type="EMBL" id="KKN51105.1"/>
    </source>
</evidence>
<gene>
    <name evidence="2" type="ORF">LCGC14_0626150</name>
</gene>
<dbReference type="AlphaFoldDB" id="A0A0F9R3C8"/>
<evidence type="ECO:0000259" key="1">
    <source>
        <dbReference type="Pfam" id="PF19905"/>
    </source>
</evidence>
<feature type="domain" description="DUF6378" evidence="1">
    <location>
        <begin position="24"/>
        <end position="88"/>
    </location>
</feature>
<dbReference type="Pfam" id="PF19905">
    <property type="entry name" value="DUF6378"/>
    <property type="match status" value="1"/>
</dbReference>
<proteinExistence type="predicted"/>
<organism evidence="2">
    <name type="scientific">marine sediment metagenome</name>
    <dbReference type="NCBI Taxonomy" id="412755"/>
    <lineage>
        <taxon>unclassified sequences</taxon>
        <taxon>metagenomes</taxon>
        <taxon>ecological metagenomes</taxon>
    </lineage>
</organism>
<dbReference type="EMBL" id="LAZR01001079">
    <property type="protein sequence ID" value="KKN51105.1"/>
    <property type="molecule type" value="Genomic_DNA"/>
</dbReference>
<comment type="caution">
    <text evidence="2">The sequence shown here is derived from an EMBL/GenBank/DDBJ whole genome shotgun (WGS) entry which is preliminary data.</text>
</comment>
<reference evidence="2" key="1">
    <citation type="journal article" date="2015" name="Nature">
        <title>Complex archaea that bridge the gap between prokaryotes and eukaryotes.</title>
        <authorList>
            <person name="Spang A."/>
            <person name="Saw J.H."/>
            <person name="Jorgensen S.L."/>
            <person name="Zaremba-Niedzwiedzka K."/>
            <person name="Martijn J."/>
            <person name="Lind A.E."/>
            <person name="van Eijk R."/>
            <person name="Schleper C."/>
            <person name="Guy L."/>
            <person name="Ettema T.J."/>
        </authorList>
    </citation>
    <scope>NUCLEOTIDE SEQUENCE</scope>
</reference>
<name>A0A0F9R3C8_9ZZZZ</name>
<accession>A0A0F9R3C8</accession>
<dbReference type="InterPro" id="IPR045958">
    <property type="entry name" value="DUF6378"/>
</dbReference>
<sequence length="95" mass="10373">MNDELSLPHSAAEQAVVETLRKSGPHGPPDKCFHQISNLWSAYLGIEVSSADVARLMVLLKITRSRMGALNPDDFIDAAGYMSLAGYLANKEQEL</sequence>
<protein>
    <recommendedName>
        <fullName evidence="1">DUF6378 domain-containing protein</fullName>
    </recommendedName>
</protein>